<protein>
    <submittedName>
        <fullName evidence="3">IS21 family transposase</fullName>
    </submittedName>
</protein>
<dbReference type="RefSeq" id="WP_301417934.1">
    <property type="nucleotide sequence ID" value="NZ_CP098023.1"/>
</dbReference>
<dbReference type="PROSITE" id="PS50994">
    <property type="entry name" value="INTEGRASE"/>
    <property type="match status" value="1"/>
</dbReference>
<reference evidence="3 4" key="1">
    <citation type="submission" date="2022-05" db="EMBL/GenBank/DDBJ databases">
        <title>Microbulbifer sp. nov., isolated from sponge.</title>
        <authorList>
            <person name="Gao L."/>
        </authorList>
    </citation>
    <scope>NUCLEOTIDE SEQUENCE [LARGE SCALE GENOMIC DNA]</scope>
    <source>
        <strain evidence="3 4">MI-G</strain>
    </source>
</reference>
<organism evidence="3 4">
    <name type="scientific">Microbulbifer spongiae</name>
    <dbReference type="NCBI Taxonomy" id="2944933"/>
    <lineage>
        <taxon>Bacteria</taxon>
        <taxon>Pseudomonadati</taxon>
        <taxon>Pseudomonadota</taxon>
        <taxon>Gammaproteobacteria</taxon>
        <taxon>Cellvibrionales</taxon>
        <taxon>Microbulbiferaceae</taxon>
        <taxon>Microbulbifer</taxon>
    </lineage>
</organism>
<sequence length="515" mass="59296">MKLATNTFREVLRLSLTTDFSATRLGEILGVATNTVLYYRKQLDEVDVTWDQLKELSDSELAMKFMVVRERDQNKVMPDFADYEKRKLHNKYLTNQVLWEEYKSEHKSDGYSYSQFNHYYQQYRNKVRVTERIQHYPGEILFVDYAGTTVPWKDKKTGKVMKAQVFVAVLGCSNYTFVWASKSQKVEDWIEGHVQTLHFIGGVPESIVCDNLKSGVNTPGKNFELNRIYQEMACHYSTVILPARVRKPQDKAKAEQGVLHISRWILAPLRERIFFSVEEINQAIQTLLPVVNSRPFKDLPGNRQSRFEEIDKPALRPLPAQRFEYAQWVAPQKVRDDYHIKVMKHFYSVPFQLVGERVEARVTSKVVDLYHDNKRVASHLRSFEQGGATVDKRHMAPQHLACSDQGLESYLAWAKRFGPATQAVVRAQYEGKRSNSFIANQACSALRSLARQYDPAEFEAACKRAQAIASMRLSSVKSILRTGLYKQDADFKPVQSQLPLHENIRGASYYAQGGL</sequence>
<dbReference type="PANTHER" id="PTHR35004">
    <property type="entry name" value="TRANSPOSASE RV3428C-RELATED"/>
    <property type="match status" value="1"/>
</dbReference>
<dbReference type="Proteomes" id="UP001321520">
    <property type="component" value="Chromosome"/>
</dbReference>
<feature type="domain" description="Integrase catalytic" evidence="2">
    <location>
        <begin position="133"/>
        <end position="327"/>
    </location>
</feature>
<dbReference type="NCBIfam" id="NF033546">
    <property type="entry name" value="transpos_IS21"/>
    <property type="match status" value="1"/>
</dbReference>
<dbReference type="EMBL" id="CP098023">
    <property type="protein sequence ID" value="WKD51043.1"/>
    <property type="molecule type" value="Genomic_DNA"/>
</dbReference>
<gene>
    <name evidence="3" type="primary">istA</name>
    <name evidence="3" type="ORF">M8T91_06375</name>
</gene>
<dbReference type="InterPro" id="IPR001584">
    <property type="entry name" value="Integrase_cat-core"/>
</dbReference>
<evidence type="ECO:0000256" key="1">
    <source>
        <dbReference type="ARBA" id="ARBA00009277"/>
    </source>
</evidence>
<name>A0ABY9EDE5_9GAMM</name>
<dbReference type="InterPro" id="IPR036397">
    <property type="entry name" value="RNaseH_sf"/>
</dbReference>
<keyword evidence="4" id="KW-1185">Reference proteome</keyword>
<dbReference type="InterPro" id="IPR054353">
    <property type="entry name" value="IstA-like_C"/>
</dbReference>
<accession>A0ABY9EDE5</accession>
<comment type="similarity">
    <text evidence="1">Belongs to the transposase IS21/IS408/IS1162 family.</text>
</comment>
<proteinExistence type="inferred from homology"/>
<dbReference type="Gene3D" id="3.30.420.10">
    <property type="entry name" value="Ribonuclease H-like superfamily/Ribonuclease H"/>
    <property type="match status" value="1"/>
</dbReference>
<dbReference type="SUPFAM" id="SSF53098">
    <property type="entry name" value="Ribonuclease H-like"/>
    <property type="match status" value="1"/>
</dbReference>
<dbReference type="InterPro" id="IPR012337">
    <property type="entry name" value="RNaseH-like_sf"/>
</dbReference>
<dbReference type="PANTHER" id="PTHR35004:SF8">
    <property type="entry name" value="TRANSPOSASE RV3428C-RELATED"/>
    <property type="match status" value="1"/>
</dbReference>
<evidence type="ECO:0000313" key="3">
    <source>
        <dbReference type="EMBL" id="WKD51043.1"/>
    </source>
</evidence>
<dbReference type="Pfam" id="PF22483">
    <property type="entry name" value="Mu-transpos_C_2"/>
    <property type="match status" value="1"/>
</dbReference>
<evidence type="ECO:0000313" key="4">
    <source>
        <dbReference type="Proteomes" id="UP001321520"/>
    </source>
</evidence>
<evidence type="ECO:0000259" key="2">
    <source>
        <dbReference type="PROSITE" id="PS50994"/>
    </source>
</evidence>